<evidence type="ECO:0000256" key="1">
    <source>
        <dbReference type="PIRNR" id="PIRNR012524"/>
    </source>
</evidence>
<proteinExistence type="inferred from homology"/>
<sequence length="280" mass="31680">MLEIGRINRLQVTKQVTFGLYMDGGEAGEILLPKRYVPEGTIVQDWLDLFIYLDSEDRLIATTETPKVMVDECAYLKVVSVTPVGAFLDWGLPKDLLVPFNEQDRPMEVGKSYVVVVSVDDATNRIIASSRLYDYLDEEADDDLEVGQQVELLISGQTDLGYKAVINHDYLGLIFRNEVFRDLPPGTELTGFVKHIRDDGKIDLRLEASKKTVVEMLEDKILQQLKNNGGVSQLTDKSPPEAIYRSYEVSKANYKRALSSLYKQRKILITHEQISLSDSE</sequence>
<evidence type="ECO:0000313" key="4">
    <source>
        <dbReference type="EMBL" id="PWQ97208.1"/>
    </source>
</evidence>
<evidence type="ECO:0000259" key="2">
    <source>
        <dbReference type="Pfam" id="PF13509"/>
    </source>
</evidence>
<reference evidence="4 5" key="1">
    <citation type="submission" date="2018-05" db="EMBL/GenBank/DDBJ databases">
        <title>Leucothrix arctica sp. nov., isolated from Arctic seawater.</title>
        <authorList>
            <person name="Choi A."/>
            <person name="Baek K."/>
        </authorList>
    </citation>
    <scope>NUCLEOTIDE SEQUENCE [LARGE SCALE GENOMIC DNA]</scope>
    <source>
        <strain evidence="4 5">JCM 18388</strain>
    </source>
</reference>
<dbReference type="PANTHER" id="PTHR37296">
    <property type="entry name" value="CONSERVED VIRULENCE FACTOR B"/>
    <property type="match status" value="1"/>
</dbReference>
<evidence type="ECO:0000313" key="5">
    <source>
        <dbReference type="Proteomes" id="UP000245539"/>
    </source>
</evidence>
<dbReference type="AlphaFoldDB" id="A0A317CF58"/>
<keyword evidence="5" id="KW-1185">Reference proteome</keyword>
<dbReference type="InterPro" id="IPR036388">
    <property type="entry name" value="WH-like_DNA-bd_sf"/>
</dbReference>
<dbReference type="InterPro" id="IPR014464">
    <property type="entry name" value="CvfB_fam"/>
</dbReference>
<dbReference type="Proteomes" id="UP000245539">
    <property type="component" value="Unassembled WGS sequence"/>
</dbReference>
<gene>
    <name evidence="4" type="ORF">DKW60_10785</name>
</gene>
<dbReference type="Gene3D" id="2.40.50.140">
    <property type="entry name" value="Nucleic acid-binding proteins"/>
    <property type="match status" value="1"/>
</dbReference>
<protein>
    <submittedName>
        <fullName evidence="4">GntR family transcriptional regulator</fullName>
    </submittedName>
</protein>
<dbReference type="EMBL" id="QGKM01000027">
    <property type="protein sequence ID" value="PWQ97208.1"/>
    <property type="molecule type" value="Genomic_DNA"/>
</dbReference>
<dbReference type="PANTHER" id="PTHR37296:SF1">
    <property type="entry name" value="CONSERVED VIRULENCE FACTOR B"/>
    <property type="match status" value="1"/>
</dbReference>
<dbReference type="Gene3D" id="1.10.10.10">
    <property type="entry name" value="Winged helix-like DNA-binding domain superfamily/Winged helix DNA-binding domain"/>
    <property type="match status" value="1"/>
</dbReference>
<dbReference type="InterPro" id="IPR012340">
    <property type="entry name" value="NA-bd_OB-fold"/>
</dbReference>
<feature type="domain" description="Conserved virulence factor B-like winged helix" evidence="3">
    <location>
        <begin position="219"/>
        <end position="276"/>
    </location>
</feature>
<comment type="similarity">
    <text evidence="1">Belongs to the CvfB family.</text>
</comment>
<accession>A0A317CF58</accession>
<dbReference type="PIRSF" id="PIRSF012524">
    <property type="entry name" value="YitL_S1"/>
    <property type="match status" value="1"/>
</dbReference>
<dbReference type="InterPro" id="IPR039566">
    <property type="entry name" value="CvfB_S1_st"/>
</dbReference>
<dbReference type="Pfam" id="PF13509">
    <property type="entry name" value="S1_2"/>
    <property type="match status" value="1"/>
</dbReference>
<feature type="domain" description="Conserved virulence factor B first S1" evidence="2">
    <location>
        <begin position="4"/>
        <end position="63"/>
    </location>
</feature>
<dbReference type="Pfam" id="PF17783">
    <property type="entry name" value="WHD_CvfB"/>
    <property type="match status" value="1"/>
</dbReference>
<dbReference type="InterPro" id="IPR040764">
    <property type="entry name" value="CvfB_WH"/>
</dbReference>
<dbReference type="RefSeq" id="WP_109837666.1">
    <property type="nucleotide sequence ID" value="NZ_QGKM01000027.1"/>
</dbReference>
<comment type="caution">
    <text evidence="4">The sequence shown here is derived from an EMBL/GenBank/DDBJ whole genome shotgun (WGS) entry which is preliminary data.</text>
</comment>
<dbReference type="OrthoDB" id="9801597at2"/>
<evidence type="ECO:0000259" key="3">
    <source>
        <dbReference type="Pfam" id="PF17783"/>
    </source>
</evidence>
<name>A0A317CF58_9GAMM</name>
<organism evidence="4 5">
    <name type="scientific">Leucothrix pacifica</name>
    <dbReference type="NCBI Taxonomy" id="1247513"/>
    <lineage>
        <taxon>Bacteria</taxon>
        <taxon>Pseudomonadati</taxon>
        <taxon>Pseudomonadota</taxon>
        <taxon>Gammaproteobacteria</taxon>
        <taxon>Thiotrichales</taxon>
        <taxon>Thiotrichaceae</taxon>
        <taxon>Leucothrix</taxon>
    </lineage>
</organism>